<evidence type="ECO:0008006" key="10">
    <source>
        <dbReference type="Google" id="ProtNLM"/>
    </source>
</evidence>
<gene>
    <name evidence="8" type="ORF">GE061_013770</name>
</gene>
<dbReference type="PRINTS" id="PR01609">
    <property type="entry name" value="CD36FAMILY"/>
</dbReference>
<dbReference type="GO" id="GO:0005886">
    <property type="term" value="C:plasma membrane"/>
    <property type="evidence" value="ECO:0007669"/>
    <property type="project" value="UniProtKB-SubCell"/>
</dbReference>
<dbReference type="Pfam" id="PF01130">
    <property type="entry name" value="CD36"/>
    <property type="match status" value="1"/>
</dbReference>
<evidence type="ECO:0000313" key="9">
    <source>
        <dbReference type="Proteomes" id="UP000466442"/>
    </source>
</evidence>
<evidence type="ECO:0000256" key="1">
    <source>
        <dbReference type="ARBA" id="ARBA00004236"/>
    </source>
</evidence>
<keyword evidence="6" id="KW-0472">Membrane</keyword>
<dbReference type="AlphaFoldDB" id="A0A8S9XNX8"/>
<evidence type="ECO:0000256" key="2">
    <source>
        <dbReference type="ARBA" id="ARBA00010532"/>
    </source>
</evidence>
<dbReference type="Proteomes" id="UP000466442">
    <property type="component" value="Linkage Group LG5"/>
</dbReference>
<dbReference type="EMBL" id="WIXP02000005">
    <property type="protein sequence ID" value="KAF6210663.1"/>
    <property type="molecule type" value="Genomic_DNA"/>
</dbReference>
<accession>A0A8S9XNX8</accession>
<evidence type="ECO:0000256" key="3">
    <source>
        <dbReference type="ARBA" id="ARBA00022475"/>
    </source>
</evidence>
<dbReference type="GO" id="GO:0005737">
    <property type="term" value="C:cytoplasm"/>
    <property type="evidence" value="ECO:0007669"/>
    <property type="project" value="TreeGrafter"/>
</dbReference>
<dbReference type="InterPro" id="IPR002159">
    <property type="entry name" value="CD36_fam"/>
</dbReference>
<proteinExistence type="inferred from homology"/>
<keyword evidence="3" id="KW-1003">Cell membrane</keyword>
<dbReference type="PANTHER" id="PTHR11923">
    <property type="entry name" value="SCAVENGER RECEPTOR CLASS B TYPE-1 SR-B1"/>
    <property type="match status" value="1"/>
</dbReference>
<organism evidence="8 9">
    <name type="scientific">Apolygus lucorum</name>
    <name type="common">Small green plant bug</name>
    <name type="synonym">Lygocoris lucorum</name>
    <dbReference type="NCBI Taxonomy" id="248454"/>
    <lineage>
        <taxon>Eukaryota</taxon>
        <taxon>Metazoa</taxon>
        <taxon>Ecdysozoa</taxon>
        <taxon>Arthropoda</taxon>
        <taxon>Hexapoda</taxon>
        <taxon>Insecta</taxon>
        <taxon>Pterygota</taxon>
        <taxon>Neoptera</taxon>
        <taxon>Paraneoptera</taxon>
        <taxon>Hemiptera</taxon>
        <taxon>Heteroptera</taxon>
        <taxon>Panheteroptera</taxon>
        <taxon>Cimicomorpha</taxon>
        <taxon>Miridae</taxon>
        <taxon>Mirini</taxon>
        <taxon>Apolygus</taxon>
    </lineage>
</organism>
<comment type="caution">
    <text evidence="8">The sequence shown here is derived from an EMBL/GenBank/DDBJ whole genome shotgun (WGS) entry which is preliminary data.</text>
</comment>
<evidence type="ECO:0000256" key="5">
    <source>
        <dbReference type="ARBA" id="ARBA00022989"/>
    </source>
</evidence>
<sequence>MSLNFMGNGDGNDDDTPSTANTEAVEVMTQTMREMNLILQRLDTGPADNNRDEILRSVLSEIEPWDPDTAGAMCVTSFFANFDMVAADFSSQLKYRLLIAKTRGAANQFLIDRDDSLDTDNVYEAARTDMIRWFQEEDPQHAAALLWTVRRSSSETLRQFADRVRNLARCAVMEEGKTFGRSERNDWVEKKTLRAFIRGVEKQMSTFLITNQPSSIQDALEKAKELEETLETTPEVNEKWELAAVGGEQRCYSNGNLSHYAKEYPKKHESLSGHKRRNNEREPKPHFPCMFCADLTHFPVACSFDPQKMVFCDYCGIKEHLERNCYKKKKRLPVSQLVMEPTHTMEDAQYKSPPEDVHIPVVEAQMSRTLKITVGLGPDSLTLSHAGSSEVEGVTTSVHEGDALTLDNGDLSYDNKCYCSASSGCPPTGARNVAKCRFGAPAYISYPHFYLADGSYAEKVTGMNASEEHHKLTISLDKITGIPLEVHARLQINILAESVPGLRFFNGLPGAYMPMLWFDQRARITSNLAGELRESAS</sequence>
<dbReference type="PANTHER" id="PTHR11923:SF114">
    <property type="entry name" value="FI02050P-RELATED"/>
    <property type="match status" value="1"/>
</dbReference>
<protein>
    <recommendedName>
        <fullName evidence="10">Retrotransposon gag domain-containing protein</fullName>
    </recommendedName>
</protein>
<evidence type="ECO:0000256" key="4">
    <source>
        <dbReference type="ARBA" id="ARBA00022692"/>
    </source>
</evidence>
<keyword evidence="9" id="KW-1185">Reference proteome</keyword>
<evidence type="ECO:0000313" key="8">
    <source>
        <dbReference type="EMBL" id="KAF6210663.1"/>
    </source>
</evidence>
<keyword evidence="4" id="KW-0812">Transmembrane</keyword>
<evidence type="ECO:0000256" key="6">
    <source>
        <dbReference type="ARBA" id="ARBA00023136"/>
    </source>
</evidence>
<comment type="similarity">
    <text evidence="2">Belongs to the CD36 family.</text>
</comment>
<comment type="subcellular location">
    <subcellularLocation>
        <location evidence="1">Cell membrane</location>
    </subcellularLocation>
</comment>
<keyword evidence="5" id="KW-1133">Transmembrane helix</keyword>
<dbReference type="OrthoDB" id="514335at2759"/>
<evidence type="ECO:0000256" key="7">
    <source>
        <dbReference type="ARBA" id="ARBA00023180"/>
    </source>
</evidence>
<dbReference type="GO" id="GO:0005044">
    <property type="term" value="F:scavenger receptor activity"/>
    <property type="evidence" value="ECO:0007669"/>
    <property type="project" value="TreeGrafter"/>
</dbReference>
<reference evidence="8" key="1">
    <citation type="journal article" date="2021" name="Mol. Ecol. Resour.">
        <title>Apolygus lucorum genome provides insights into omnivorousness and mesophyll feeding.</title>
        <authorList>
            <person name="Liu Y."/>
            <person name="Liu H."/>
            <person name="Wang H."/>
            <person name="Huang T."/>
            <person name="Liu B."/>
            <person name="Yang B."/>
            <person name="Yin L."/>
            <person name="Li B."/>
            <person name="Zhang Y."/>
            <person name="Zhang S."/>
            <person name="Jiang F."/>
            <person name="Zhang X."/>
            <person name="Ren Y."/>
            <person name="Wang B."/>
            <person name="Wang S."/>
            <person name="Lu Y."/>
            <person name="Wu K."/>
            <person name="Fan W."/>
            <person name="Wang G."/>
        </authorList>
    </citation>
    <scope>NUCLEOTIDE SEQUENCE</scope>
    <source>
        <strain evidence="8">12Hb</strain>
    </source>
</reference>
<keyword evidence="7" id="KW-0325">Glycoprotein</keyword>
<name>A0A8S9XNX8_APOLU</name>